<evidence type="ECO:0000256" key="1">
    <source>
        <dbReference type="SAM" id="Phobius"/>
    </source>
</evidence>
<proteinExistence type="predicted"/>
<keyword evidence="1" id="KW-0812">Transmembrane</keyword>
<keyword evidence="1" id="KW-0472">Membrane</keyword>
<dbReference type="EMBL" id="JAIWYP010000001">
    <property type="protein sequence ID" value="KAH3886684.1"/>
    <property type="molecule type" value="Genomic_DNA"/>
</dbReference>
<gene>
    <name evidence="2" type="ORF">DPMN_010697</name>
</gene>
<name>A0A9D4N3M6_DREPO</name>
<keyword evidence="1" id="KW-1133">Transmembrane helix</keyword>
<organism evidence="2 3">
    <name type="scientific">Dreissena polymorpha</name>
    <name type="common">Zebra mussel</name>
    <name type="synonym">Mytilus polymorpha</name>
    <dbReference type="NCBI Taxonomy" id="45954"/>
    <lineage>
        <taxon>Eukaryota</taxon>
        <taxon>Metazoa</taxon>
        <taxon>Spiralia</taxon>
        <taxon>Lophotrochozoa</taxon>
        <taxon>Mollusca</taxon>
        <taxon>Bivalvia</taxon>
        <taxon>Autobranchia</taxon>
        <taxon>Heteroconchia</taxon>
        <taxon>Euheterodonta</taxon>
        <taxon>Imparidentia</taxon>
        <taxon>Neoheterodontei</taxon>
        <taxon>Myida</taxon>
        <taxon>Dreissenoidea</taxon>
        <taxon>Dreissenidae</taxon>
        <taxon>Dreissena</taxon>
    </lineage>
</organism>
<accession>A0A9D4N3M6</accession>
<evidence type="ECO:0000313" key="3">
    <source>
        <dbReference type="Proteomes" id="UP000828390"/>
    </source>
</evidence>
<feature type="transmembrane region" description="Helical" evidence="1">
    <location>
        <begin position="45"/>
        <end position="66"/>
    </location>
</feature>
<reference evidence="2" key="2">
    <citation type="submission" date="2020-11" db="EMBL/GenBank/DDBJ databases">
        <authorList>
            <person name="McCartney M.A."/>
            <person name="Auch B."/>
            <person name="Kono T."/>
            <person name="Mallez S."/>
            <person name="Becker A."/>
            <person name="Gohl D.M."/>
            <person name="Silverstein K.A.T."/>
            <person name="Koren S."/>
            <person name="Bechman K.B."/>
            <person name="Herman A."/>
            <person name="Abrahante J.E."/>
            <person name="Garbe J."/>
        </authorList>
    </citation>
    <scope>NUCLEOTIDE SEQUENCE</scope>
    <source>
        <strain evidence="2">Duluth1</strain>
        <tissue evidence="2">Whole animal</tissue>
    </source>
</reference>
<comment type="caution">
    <text evidence="2">The sequence shown here is derived from an EMBL/GenBank/DDBJ whole genome shotgun (WGS) entry which is preliminary data.</text>
</comment>
<protein>
    <submittedName>
        <fullName evidence="2">Uncharacterized protein</fullName>
    </submittedName>
</protein>
<dbReference type="AlphaFoldDB" id="A0A9D4N3M6"/>
<sequence length="173" mass="18820">MNETDITFKHMTASVSTDPLLTVQNTPEIAVCFGGFAPESNVVTIAIYAIGVFASVVILLLLVFALKRLTARQARPRALLGSSPCSLSMGGNPVEGSGNHKGDNIYIWEEFRKGCKPANESGNIRGNHYIQDKECRKGGNHGEGGDLHKGDNLYTQEDYDHDQSRKCLLDLGP</sequence>
<dbReference type="Proteomes" id="UP000828390">
    <property type="component" value="Unassembled WGS sequence"/>
</dbReference>
<evidence type="ECO:0000313" key="2">
    <source>
        <dbReference type="EMBL" id="KAH3886684.1"/>
    </source>
</evidence>
<keyword evidence="3" id="KW-1185">Reference proteome</keyword>
<reference evidence="2" key="1">
    <citation type="journal article" date="2019" name="bioRxiv">
        <title>The Genome of the Zebra Mussel, Dreissena polymorpha: A Resource for Invasive Species Research.</title>
        <authorList>
            <person name="McCartney M.A."/>
            <person name="Auch B."/>
            <person name="Kono T."/>
            <person name="Mallez S."/>
            <person name="Zhang Y."/>
            <person name="Obille A."/>
            <person name="Becker A."/>
            <person name="Abrahante J.E."/>
            <person name="Garbe J."/>
            <person name="Badalamenti J.P."/>
            <person name="Herman A."/>
            <person name="Mangelson H."/>
            <person name="Liachko I."/>
            <person name="Sullivan S."/>
            <person name="Sone E.D."/>
            <person name="Koren S."/>
            <person name="Silverstein K.A.T."/>
            <person name="Beckman K.B."/>
            <person name="Gohl D.M."/>
        </authorList>
    </citation>
    <scope>NUCLEOTIDE SEQUENCE</scope>
    <source>
        <strain evidence="2">Duluth1</strain>
        <tissue evidence="2">Whole animal</tissue>
    </source>
</reference>